<organism evidence="1 2">
    <name type="scientific">Araneus ventricosus</name>
    <name type="common">Orbweaver spider</name>
    <name type="synonym">Epeira ventricosa</name>
    <dbReference type="NCBI Taxonomy" id="182803"/>
    <lineage>
        <taxon>Eukaryota</taxon>
        <taxon>Metazoa</taxon>
        <taxon>Ecdysozoa</taxon>
        <taxon>Arthropoda</taxon>
        <taxon>Chelicerata</taxon>
        <taxon>Arachnida</taxon>
        <taxon>Araneae</taxon>
        <taxon>Araneomorphae</taxon>
        <taxon>Entelegynae</taxon>
        <taxon>Araneoidea</taxon>
        <taxon>Araneidae</taxon>
        <taxon>Araneus</taxon>
    </lineage>
</organism>
<protein>
    <submittedName>
        <fullName evidence="1">Uncharacterized protein</fullName>
    </submittedName>
</protein>
<evidence type="ECO:0000313" key="1">
    <source>
        <dbReference type="EMBL" id="GBL91619.1"/>
    </source>
</evidence>
<sequence length="101" mass="11411">MIFGTTAHLARGNGTLLPSREKPQTPDIPVWLLRNRNLLHLGEEKGFIHLADRIGGSLISLSTSVENKFSPNEVGSVCQMLWLILYPFPSFLRLVDLRRNE</sequence>
<dbReference type="Proteomes" id="UP000499080">
    <property type="component" value="Unassembled WGS sequence"/>
</dbReference>
<dbReference type="AlphaFoldDB" id="A0A4Y2BJ52"/>
<keyword evidence="2" id="KW-1185">Reference proteome</keyword>
<gene>
    <name evidence="1" type="ORF">AVEN_23669_1</name>
</gene>
<dbReference type="EMBL" id="BGPR01000080">
    <property type="protein sequence ID" value="GBL91619.1"/>
    <property type="molecule type" value="Genomic_DNA"/>
</dbReference>
<name>A0A4Y2BJ52_ARAVE</name>
<evidence type="ECO:0000313" key="2">
    <source>
        <dbReference type="Proteomes" id="UP000499080"/>
    </source>
</evidence>
<comment type="caution">
    <text evidence="1">The sequence shown here is derived from an EMBL/GenBank/DDBJ whole genome shotgun (WGS) entry which is preliminary data.</text>
</comment>
<reference evidence="1 2" key="1">
    <citation type="journal article" date="2019" name="Sci. Rep.">
        <title>Orb-weaving spider Araneus ventricosus genome elucidates the spidroin gene catalogue.</title>
        <authorList>
            <person name="Kono N."/>
            <person name="Nakamura H."/>
            <person name="Ohtoshi R."/>
            <person name="Moran D.A.P."/>
            <person name="Shinohara A."/>
            <person name="Yoshida Y."/>
            <person name="Fujiwara M."/>
            <person name="Mori M."/>
            <person name="Tomita M."/>
            <person name="Arakawa K."/>
        </authorList>
    </citation>
    <scope>NUCLEOTIDE SEQUENCE [LARGE SCALE GENOMIC DNA]</scope>
</reference>
<proteinExistence type="predicted"/>
<accession>A0A4Y2BJ52</accession>